<gene>
    <name evidence="1" type="ORF">FA95DRAFT_1451539</name>
</gene>
<organism evidence="1 2">
    <name type="scientific">Auriscalpium vulgare</name>
    <dbReference type="NCBI Taxonomy" id="40419"/>
    <lineage>
        <taxon>Eukaryota</taxon>
        <taxon>Fungi</taxon>
        <taxon>Dikarya</taxon>
        <taxon>Basidiomycota</taxon>
        <taxon>Agaricomycotina</taxon>
        <taxon>Agaricomycetes</taxon>
        <taxon>Russulales</taxon>
        <taxon>Auriscalpiaceae</taxon>
        <taxon>Auriscalpium</taxon>
    </lineage>
</organism>
<name>A0ACB8R4R8_9AGAM</name>
<sequence>SEYNDGKGIRYTLTFIPVLPPAKTGEKRRKNAKPQPINRVFYAHEYCGLLSLLACAFAAALGADHDDLPFSLNRDGDLQGTRYQVSYTIPRSNSKDIRVSSVADYEELVDQAKEKAKPEVKLTVCEAAVRTADDDEDDEDLPRSKNKTKGLSKEEIAQAEMIDNLRKRYLCSDKSCHFDVCYPDNENARHVHLTFQLLRLWSSAIVESSLTIL</sequence>
<accession>A0ACB8R4R8</accession>
<feature type="non-terminal residue" evidence="1">
    <location>
        <position position="1"/>
    </location>
</feature>
<evidence type="ECO:0000313" key="1">
    <source>
        <dbReference type="EMBL" id="KAI0039070.1"/>
    </source>
</evidence>
<feature type="non-terminal residue" evidence="1">
    <location>
        <position position="213"/>
    </location>
</feature>
<dbReference type="EMBL" id="MU276362">
    <property type="protein sequence ID" value="KAI0039070.1"/>
    <property type="molecule type" value="Genomic_DNA"/>
</dbReference>
<keyword evidence="2" id="KW-1185">Reference proteome</keyword>
<comment type="caution">
    <text evidence="1">The sequence shown here is derived from an EMBL/GenBank/DDBJ whole genome shotgun (WGS) entry which is preliminary data.</text>
</comment>
<reference evidence="1" key="2">
    <citation type="journal article" date="2022" name="New Phytol.">
        <title>Evolutionary transition to the ectomycorrhizal habit in the genomes of a hyperdiverse lineage of mushroom-forming fungi.</title>
        <authorList>
            <person name="Looney B."/>
            <person name="Miyauchi S."/>
            <person name="Morin E."/>
            <person name="Drula E."/>
            <person name="Courty P.E."/>
            <person name="Kohler A."/>
            <person name="Kuo A."/>
            <person name="LaButti K."/>
            <person name="Pangilinan J."/>
            <person name="Lipzen A."/>
            <person name="Riley R."/>
            <person name="Andreopoulos W."/>
            <person name="He G."/>
            <person name="Johnson J."/>
            <person name="Nolan M."/>
            <person name="Tritt A."/>
            <person name="Barry K.W."/>
            <person name="Grigoriev I.V."/>
            <person name="Nagy L.G."/>
            <person name="Hibbett D."/>
            <person name="Henrissat B."/>
            <person name="Matheny P.B."/>
            <person name="Labbe J."/>
            <person name="Martin F.M."/>
        </authorList>
    </citation>
    <scope>NUCLEOTIDE SEQUENCE</scope>
    <source>
        <strain evidence="1">FP105234-sp</strain>
    </source>
</reference>
<reference evidence="1" key="1">
    <citation type="submission" date="2021-02" db="EMBL/GenBank/DDBJ databases">
        <authorList>
            <consortium name="DOE Joint Genome Institute"/>
            <person name="Ahrendt S."/>
            <person name="Looney B.P."/>
            <person name="Miyauchi S."/>
            <person name="Morin E."/>
            <person name="Drula E."/>
            <person name="Courty P.E."/>
            <person name="Chicoki N."/>
            <person name="Fauchery L."/>
            <person name="Kohler A."/>
            <person name="Kuo A."/>
            <person name="Labutti K."/>
            <person name="Pangilinan J."/>
            <person name="Lipzen A."/>
            <person name="Riley R."/>
            <person name="Andreopoulos W."/>
            <person name="He G."/>
            <person name="Johnson J."/>
            <person name="Barry K.W."/>
            <person name="Grigoriev I.V."/>
            <person name="Nagy L."/>
            <person name="Hibbett D."/>
            <person name="Henrissat B."/>
            <person name="Matheny P.B."/>
            <person name="Labbe J."/>
            <person name="Martin F."/>
        </authorList>
    </citation>
    <scope>NUCLEOTIDE SEQUENCE</scope>
    <source>
        <strain evidence="1">FP105234-sp</strain>
    </source>
</reference>
<evidence type="ECO:0000313" key="2">
    <source>
        <dbReference type="Proteomes" id="UP000814033"/>
    </source>
</evidence>
<proteinExistence type="predicted"/>
<dbReference type="Proteomes" id="UP000814033">
    <property type="component" value="Unassembled WGS sequence"/>
</dbReference>
<protein>
    <submittedName>
        <fullName evidence="1">Uncharacterized protein</fullName>
    </submittedName>
</protein>